<accession>A0ABN2MTP1</accession>
<dbReference type="Proteomes" id="UP001501746">
    <property type="component" value="Unassembled WGS sequence"/>
</dbReference>
<evidence type="ECO:0000313" key="7">
    <source>
        <dbReference type="EMBL" id="GAA1837161.1"/>
    </source>
</evidence>
<evidence type="ECO:0000256" key="1">
    <source>
        <dbReference type="ARBA" id="ARBA00004127"/>
    </source>
</evidence>
<dbReference type="RefSeq" id="WP_157428275.1">
    <property type="nucleotide sequence ID" value="NZ_BAAANK010000006.1"/>
</dbReference>
<comment type="subcellular location">
    <subcellularLocation>
        <location evidence="1">Endomembrane system</location>
        <topology evidence="1">Multi-pass membrane protein</topology>
    </subcellularLocation>
</comment>
<sequence>MIDAVPEHTPRDPGLQAERTALAWSRTGLAIAVNAILVLRSGLVAEQPALAAAGVVLFAISAAATGYGVIRRRELAAEHGPVMPSAWPLLAVAATVVLAAVAGVGSLLVEVT</sequence>
<comment type="caution">
    <text evidence="7">The sequence shown here is derived from an EMBL/GenBank/DDBJ whole genome shotgun (WGS) entry which is preliminary data.</text>
</comment>
<keyword evidence="8" id="KW-1185">Reference proteome</keyword>
<evidence type="ECO:0000256" key="3">
    <source>
        <dbReference type="ARBA" id="ARBA00022989"/>
    </source>
</evidence>
<proteinExistence type="predicted"/>
<evidence type="ECO:0000313" key="8">
    <source>
        <dbReference type="Proteomes" id="UP001501746"/>
    </source>
</evidence>
<evidence type="ECO:0000256" key="5">
    <source>
        <dbReference type="SAM" id="Phobius"/>
    </source>
</evidence>
<organism evidence="7 8">
    <name type="scientific">Agromyces salentinus</name>
    <dbReference type="NCBI Taxonomy" id="269421"/>
    <lineage>
        <taxon>Bacteria</taxon>
        <taxon>Bacillati</taxon>
        <taxon>Actinomycetota</taxon>
        <taxon>Actinomycetes</taxon>
        <taxon>Micrococcales</taxon>
        <taxon>Microbacteriaceae</taxon>
        <taxon>Agromyces</taxon>
    </lineage>
</organism>
<feature type="transmembrane region" description="Helical" evidence="5">
    <location>
        <begin position="21"/>
        <end position="43"/>
    </location>
</feature>
<keyword evidence="3 5" id="KW-1133">Transmembrane helix</keyword>
<dbReference type="Pfam" id="PF02656">
    <property type="entry name" value="DUF202"/>
    <property type="match status" value="1"/>
</dbReference>
<dbReference type="InterPro" id="IPR003807">
    <property type="entry name" value="DUF202"/>
</dbReference>
<evidence type="ECO:0000256" key="2">
    <source>
        <dbReference type="ARBA" id="ARBA00022692"/>
    </source>
</evidence>
<gene>
    <name evidence="7" type="ORF">GCM10009750_22750</name>
</gene>
<feature type="domain" description="DUF202" evidence="6">
    <location>
        <begin position="12"/>
        <end position="73"/>
    </location>
</feature>
<protein>
    <recommendedName>
        <fullName evidence="6">DUF202 domain-containing protein</fullName>
    </recommendedName>
</protein>
<evidence type="ECO:0000259" key="6">
    <source>
        <dbReference type="Pfam" id="PF02656"/>
    </source>
</evidence>
<name>A0ABN2MTP1_9MICO</name>
<keyword evidence="2 5" id="KW-0812">Transmembrane</keyword>
<evidence type="ECO:0000256" key="4">
    <source>
        <dbReference type="ARBA" id="ARBA00023136"/>
    </source>
</evidence>
<feature type="transmembrane region" description="Helical" evidence="5">
    <location>
        <begin position="49"/>
        <end position="69"/>
    </location>
</feature>
<keyword evidence="4 5" id="KW-0472">Membrane</keyword>
<feature type="transmembrane region" description="Helical" evidence="5">
    <location>
        <begin position="89"/>
        <end position="109"/>
    </location>
</feature>
<reference evidence="7 8" key="1">
    <citation type="journal article" date="2019" name="Int. J. Syst. Evol. Microbiol.">
        <title>The Global Catalogue of Microorganisms (GCM) 10K type strain sequencing project: providing services to taxonomists for standard genome sequencing and annotation.</title>
        <authorList>
            <consortium name="The Broad Institute Genomics Platform"/>
            <consortium name="The Broad Institute Genome Sequencing Center for Infectious Disease"/>
            <person name="Wu L."/>
            <person name="Ma J."/>
        </authorList>
    </citation>
    <scope>NUCLEOTIDE SEQUENCE [LARGE SCALE GENOMIC DNA]</scope>
    <source>
        <strain evidence="7 8">JCM 14323</strain>
    </source>
</reference>
<dbReference type="EMBL" id="BAAANK010000006">
    <property type="protein sequence ID" value="GAA1837161.1"/>
    <property type="molecule type" value="Genomic_DNA"/>
</dbReference>